<feature type="compositionally biased region" description="Acidic residues" evidence="1">
    <location>
        <begin position="1072"/>
        <end position="1088"/>
    </location>
</feature>
<keyword evidence="2" id="KW-0472">Membrane</keyword>
<name>A0ABN9X0R4_9DINO</name>
<protein>
    <recommendedName>
        <fullName evidence="3">DUF4326 domain-containing protein</fullName>
    </recommendedName>
</protein>
<dbReference type="Proteomes" id="UP001189429">
    <property type="component" value="Unassembled WGS sequence"/>
</dbReference>
<proteinExistence type="predicted"/>
<comment type="caution">
    <text evidence="4">The sequence shown here is derived from an EMBL/GenBank/DDBJ whole genome shotgun (WGS) entry which is preliminary data.</text>
</comment>
<dbReference type="Pfam" id="PF14216">
    <property type="entry name" value="DUF4326"/>
    <property type="match status" value="1"/>
</dbReference>
<accession>A0ABN9X0R4</accession>
<feature type="transmembrane region" description="Helical" evidence="2">
    <location>
        <begin position="1040"/>
        <end position="1058"/>
    </location>
</feature>
<evidence type="ECO:0000256" key="2">
    <source>
        <dbReference type="SAM" id="Phobius"/>
    </source>
</evidence>
<gene>
    <name evidence="4" type="ORF">PCOR1329_LOCUS71452</name>
</gene>
<evidence type="ECO:0000259" key="3">
    <source>
        <dbReference type="Pfam" id="PF14216"/>
    </source>
</evidence>
<keyword evidence="2" id="KW-0812">Transmembrane</keyword>
<reference evidence="4" key="1">
    <citation type="submission" date="2023-10" db="EMBL/GenBank/DDBJ databases">
        <authorList>
            <person name="Chen Y."/>
            <person name="Shah S."/>
            <person name="Dougan E. K."/>
            <person name="Thang M."/>
            <person name="Chan C."/>
        </authorList>
    </citation>
    <scope>NUCLEOTIDE SEQUENCE [LARGE SCALE GENOMIC DNA]</scope>
</reference>
<evidence type="ECO:0000256" key="1">
    <source>
        <dbReference type="SAM" id="MobiDB-lite"/>
    </source>
</evidence>
<organism evidence="4 5">
    <name type="scientific">Prorocentrum cordatum</name>
    <dbReference type="NCBI Taxonomy" id="2364126"/>
    <lineage>
        <taxon>Eukaryota</taxon>
        <taxon>Sar</taxon>
        <taxon>Alveolata</taxon>
        <taxon>Dinophyceae</taxon>
        <taxon>Prorocentrales</taxon>
        <taxon>Prorocentraceae</taxon>
        <taxon>Prorocentrum</taxon>
    </lineage>
</organism>
<keyword evidence="5" id="KW-1185">Reference proteome</keyword>
<dbReference type="InterPro" id="IPR025475">
    <property type="entry name" value="DUF4326"/>
</dbReference>
<feature type="region of interest" description="Disordered" evidence="1">
    <location>
        <begin position="1068"/>
        <end position="1088"/>
    </location>
</feature>
<feature type="non-terminal residue" evidence="4">
    <location>
        <position position="1156"/>
    </location>
</feature>
<keyword evidence="2" id="KW-1133">Transmembrane helix</keyword>
<evidence type="ECO:0000313" key="4">
    <source>
        <dbReference type="EMBL" id="CAK0891513.1"/>
    </source>
</evidence>
<sequence>MDACSLAGAERASVPSGRAAVLPPPAPACWATALADAASALDGIACERRPARADVPHGRVGGPGRESPCAVQVRIDSDIPGDREVTASDAFPLGGQLREIMCQHQPARGCDGDVCANQVEPESERGELETNFVPTPPSRRRRCNLLPLPPGEVREVLVLRRGGDGEKELVEARPELNDWLSLVITGLYFHYGLRGRAPRLAPSGRRPTAAQASATRLLAEEAQVFLGQCDGDLPTIDWEAEMKASAVSYTGEEVYPSEPLNLGRLVNAPPPVPAASSVDVLRVCEGWVRQALLKPSRVLQAEGDVEVMPRTPRVWVTASERGRVAAVLVEREILEPINFEEVAVFEGKKKLLGGMFGAHMGGHKRGEGPQRLVMNMIPSSAIQKVTQGDLSGEVLAMSSEDPKCCFYVYRLPPAWRPHFALSLPVRRKALGLSGEGSVYLTSTVVPMGWVSATGVIQHVHRISYVAGGLMYRLSLQTVSFVVTHPFLVEAAGRCQVGPPPSQEGCRPTFDHPLGVARDPVGQPTQGLFARWASCVSGAAAAWPGGLAAAGRVKRRLHRTGQPAPGARGVGVGGNPFRLKVDGTRREVISKFGRWLRSLQRLVDVVPELTGCRLLCHCRESQECHGGEIIKLRDDVCAPESEGDVQPVRTDNQCWLVRQVHIDSLDMLEVGPAAEMEMPKLAGRPEAMRAALERHEALGVPASEAKAVVRESTATALGDFANGEQGTIGPPGEFCRKVIALTLHTLRRPRVTQKWLQVLEGRWVRMMLYRRETMTCFAPYATAAGRVATAVFWVVLAFLGFSDQPWPQPAADQPEEPAASAAFEDVEYTERAHDGDRGIFPWKSMSFRKWNRLYWRSSKDGPAGVVMLLIEKAPAGAGRAGEWTALDPTGRVQLINPKDKVHASTRAKAGATYTDHAGLSQHEKEEAEQASKRLLDRMKGHTVPSISKKKAPAKSKGRRIHLIPSFGATKAAASLGLWAWARRSWGPVAGAGIVVWRAWSYFNVYSWVVAIYTKFEEGREWVEYLGEVGESVGEMRESGELDFYVFSLVIGLIAIWWVFGGSKDTGTEYVGSESDDDSVASDVTTESEEADSKTAAMMETILAGQQQMAELMQAVNDLKNRPATVSAEVGSDVLSGPIEPSRDKIEELLAKLREHER</sequence>
<dbReference type="EMBL" id="CAUYUJ010019489">
    <property type="protein sequence ID" value="CAK0891513.1"/>
    <property type="molecule type" value="Genomic_DNA"/>
</dbReference>
<evidence type="ECO:0000313" key="5">
    <source>
        <dbReference type="Proteomes" id="UP001189429"/>
    </source>
</evidence>
<feature type="domain" description="DUF4326" evidence="3">
    <location>
        <begin position="573"/>
        <end position="629"/>
    </location>
</feature>